<dbReference type="InterPro" id="IPR011757">
    <property type="entry name" value="Lytic_transglycosylase_MltB"/>
</dbReference>
<dbReference type="InterPro" id="IPR031304">
    <property type="entry name" value="SLT_2"/>
</dbReference>
<dbReference type="AlphaFoldDB" id="K2ICI4"/>
<reference evidence="4 5" key="1">
    <citation type="journal article" date="2012" name="J. Bacteriol.">
        <title>Genome Sequence of Gallaecimonas xiamenensis Type Strain 3-C-1.</title>
        <authorList>
            <person name="Lai Q."/>
            <person name="Wang L."/>
            <person name="Wang W."/>
            <person name="Shao Z."/>
        </authorList>
    </citation>
    <scope>NUCLEOTIDE SEQUENCE [LARGE SCALE GENOMIC DNA]</scope>
    <source>
        <strain evidence="4 5">3-C-1</strain>
    </source>
</reference>
<gene>
    <name evidence="4" type="ORF">B3C1_18391</name>
</gene>
<proteinExistence type="predicted"/>
<dbReference type="PANTHER" id="PTHR30163:SF9">
    <property type="entry name" value="MEMBRANE-BOUND LYTIC MUREIN TRANSGLYCOSYLASE B"/>
    <property type="match status" value="1"/>
</dbReference>
<dbReference type="GO" id="GO:0008933">
    <property type="term" value="F:peptidoglycan lytic transglycosylase activity"/>
    <property type="evidence" value="ECO:0007669"/>
    <property type="project" value="TreeGrafter"/>
</dbReference>
<dbReference type="Gene3D" id="1.10.8.350">
    <property type="entry name" value="Bacterial muramidase"/>
    <property type="match status" value="1"/>
</dbReference>
<dbReference type="EMBL" id="AMRI01000039">
    <property type="protein sequence ID" value="EKE67626.1"/>
    <property type="molecule type" value="Genomic_DNA"/>
</dbReference>
<keyword evidence="5" id="KW-1185">Reference proteome</keyword>
<dbReference type="RefSeq" id="WP_008486697.1">
    <property type="nucleotide sequence ID" value="NZ_AMRI01000039.1"/>
</dbReference>
<protein>
    <submittedName>
        <fullName evidence="4">Lytic murein transglycosylase B</fullName>
    </submittedName>
</protein>
<evidence type="ECO:0000313" key="4">
    <source>
        <dbReference type="EMBL" id="EKE67626.1"/>
    </source>
</evidence>
<feature type="chain" id="PRO_5003858548" evidence="2">
    <location>
        <begin position="19"/>
        <end position="314"/>
    </location>
</feature>
<dbReference type="NCBIfam" id="TIGR02282">
    <property type="entry name" value="MltB"/>
    <property type="match status" value="1"/>
</dbReference>
<keyword evidence="2" id="KW-0732">Signal</keyword>
<dbReference type="OrthoDB" id="9772911at2"/>
<evidence type="ECO:0000256" key="1">
    <source>
        <dbReference type="PIRSR" id="PIRSR611757-1"/>
    </source>
</evidence>
<dbReference type="Gene3D" id="1.10.530.10">
    <property type="match status" value="1"/>
</dbReference>
<dbReference type="InterPro" id="IPR023346">
    <property type="entry name" value="Lysozyme-like_dom_sf"/>
</dbReference>
<evidence type="ECO:0000313" key="5">
    <source>
        <dbReference type="Proteomes" id="UP000006755"/>
    </source>
</evidence>
<dbReference type="CDD" id="cd13399">
    <property type="entry name" value="Slt35-like"/>
    <property type="match status" value="1"/>
</dbReference>
<dbReference type="PATRIC" id="fig|745411.4.peg.3616"/>
<organism evidence="4 5">
    <name type="scientific">Gallaecimonas xiamenensis 3-C-1</name>
    <dbReference type="NCBI Taxonomy" id="745411"/>
    <lineage>
        <taxon>Bacteria</taxon>
        <taxon>Pseudomonadati</taxon>
        <taxon>Pseudomonadota</taxon>
        <taxon>Gammaproteobacteria</taxon>
        <taxon>Enterobacterales</taxon>
        <taxon>Gallaecimonadaceae</taxon>
        <taxon>Gallaecimonas</taxon>
    </lineage>
</organism>
<dbReference type="eggNOG" id="COG2951">
    <property type="taxonomic scope" value="Bacteria"/>
</dbReference>
<comment type="caution">
    <text evidence="4">The sequence shown here is derived from an EMBL/GenBank/DDBJ whole genome shotgun (WGS) entry which is preliminary data.</text>
</comment>
<dbReference type="GO" id="GO:0009253">
    <property type="term" value="P:peptidoglycan catabolic process"/>
    <property type="evidence" value="ECO:0007669"/>
    <property type="project" value="TreeGrafter"/>
</dbReference>
<name>K2ICI4_9GAMM</name>
<accession>K2ICI4</accession>
<dbReference type="Pfam" id="PF13406">
    <property type="entry name" value="SLT_2"/>
    <property type="match status" value="1"/>
</dbReference>
<dbReference type="Proteomes" id="UP000006755">
    <property type="component" value="Unassembled WGS sequence"/>
</dbReference>
<dbReference type="InterPro" id="IPR043426">
    <property type="entry name" value="MltB-like"/>
</dbReference>
<dbReference type="SUPFAM" id="SSF53955">
    <property type="entry name" value="Lysozyme-like"/>
    <property type="match status" value="1"/>
</dbReference>
<dbReference type="STRING" id="745411.B3C1_18391"/>
<evidence type="ECO:0000259" key="3">
    <source>
        <dbReference type="Pfam" id="PF13406"/>
    </source>
</evidence>
<feature type="domain" description="Transglycosylase SLT" evidence="3">
    <location>
        <begin position="26"/>
        <end position="305"/>
    </location>
</feature>
<dbReference type="PANTHER" id="PTHR30163">
    <property type="entry name" value="MEMBRANE-BOUND LYTIC MUREIN TRANSGLYCOSYLASE B"/>
    <property type="match status" value="1"/>
</dbReference>
<evidence type="ECO:0000256" key="2">
    <source>
        <dbReference type="SAM" id="SignalP"/>
    </source>
</evidence>
<feature type="active site" evidence="1">
    <location>
        <position position="114"/>
    </location>
</feature>
<sequence length="314" mass="34807">MSKWKWGLAASLALPVMAQPIPTEQAEALATLSGLSTEEVQSAMAGAEKNQKILDAIATPWEAKPWYQYQPIFLTKERLEKGLAFWREHEALLAKAEAEYQVPASVIVAIIGVETYYGRHMGTYPVRDALYTLGFFYEPRAPFFFKELGQYLKLAKEQGWQQSPKGSYAGAMGMGQFIPSSYQHFAVDFDQDGKRDLFESPADAIGSVANYFHEHGWQMGEPVLAKAEVKGQAPVSKGLELDSTLGALAKAGVSPAIAMAEDTPAKLFTFELKDSTDYQVAFHNFYVITRYNRSPLYARAVWTLASQLEQAHGG</sequence>
<feature type="signal peptide" evidence="2">
    <location>
        <begin position="1"/>
        <end position="18"/>
    </location>
</feature>